<dbReference type="Proteomes" id="UP001362999">
    <property type="component" value="Unassembled WGS sequence"/>
</dbReference>
<evidence type="ECO:0000256" key="1">
    <source>
        <dbReference type="SAM" id="MobiDB-lite"/>
    </source>
</evidence>
<dbReference type="AlphaFoldDB" id="A0AAW0AYE2"/>
<organism evidence="2 3">
    <name type="scientific">Favolaschia claudopus</name>
    <dbReference type="NCBI Taxonomy" id="2862362"/>
    <lineage>
        <taxon>Eukaryota</taxon>
        <taxon>Fungi</taxon>
        <taxon>Dikarya</taxon>
        <taxon>Basidiomycota</taxon>
        <taxon>Agaricomycotina</taxon>
        <taxon>Agaricomycetes</taxon>
        <taxon>Agaricomycetidae</taxon>
        <taxon>Agaricales</taxon>
        <taxon>Marasmiineae</taxon>
        <taxon>Mycenaceae</taxon>
        <taxon>Favolaschia</taxon>
    </lineage>
</organism>
<proteinExistence type="predicted"/>
<reference evidence="2 3" key="1">
    <citation type="journal article" date="2024" name="J Genomics">
        <title>Draft genome sequencing and assembly of Favolaschia claudopus CIRM-BRFM 2984 isolated from oak limbs.</title>
        <authorList>
            <person name="Navarro D."/>
            <person name="Drula E."/>
            <person name="Chaduli D."/>
            <person name="Cazenave R."/>
            <person name="Ahrendt S."/>
            <person name="Wang J."/>
            <person name="Lipzen A."/>
            <person name="Daum C."/>
            <person name="Barry K."/>
            <person name="Grigoriev I.V."/>
            <person name="Favel A."/>
            <person name="Rosso M.N."/>
            <person name="Martin F."/>
        </authorList>
    </citation>
    <scope>NUCLEOTIDE SEQUENCE [LARGE SCALE GENOMIC DNA]</scope>
    <source>
        <strain evidence="2 3">CIRM-BRFM 2984</strain>
    </source>
</reference>
<evidence type="ECO:0000313" key="2">
    <source>
        <dbReference type="EMBL" id="KAK7017622.1"/>
    </source>
</evidence>
<feature type="region of interest" description="Disordered" evidence="1">
    <location>
        <begin position="914"/>
        <end position="1023"/>
    </location>
</feature>
<feature type="compositionally biased region" description="Acidic residues" evidence="1">
    <location>
        <begin position="1092"/>
        <end position="1127"/>
    </location>
</feature>
<comment type="caution">
    <text evidence="2">The sequence shown here is derived from an EMBL/GenBank/DDBJ whole genome shotgun (WGS) entry which is preliminary data.</text>
</comment>
<accession>A0AAW0AYE2</accession>
<dbReference type="EMBL" id="JAWWNJ010000047">
    <property type="protein sequence ID" value="KAK7017622.1"/>
    <property type="molecule type" value="Genomic_DNA"/>
</dbReference>
<name>A0AAW0AYE2_9AGAR</name>
<gene>
    <name evidence="2" type="ORF">R3P38DRAFT_3559684</name>
</gene>
<evidence type="ECO:0000313" key="3">
    <source>
        <dbReference type="Proteomes" id="UP001362999"/>
    </source>
</evidence>
<feature type="region of interest" description="Disordered" evidence="1">
    <location>
        <begin position="1088"/>
        <end position="1134"/>
    </location>
</feature>
<protein>
    <submittedName>
        <fullName evidence="2">Uncharacterized protein</fullName>
    </submittedName>
</protein>
<sequence length="1134" mass="128001">MVDHETIVDVFPLDVQRQKRDADIAYRLEQFMPGNWKDETFDAEPFMIPYVFGIAKTHQLPSDGLLRTDIPETINCNEFIRHVRDSNGNYQWIFDNYWTDDLSRASSTHRSSLAEIVNTYLAEISPVLTHLIQSEATLPVWQPAEQTTVADDYTEFLQSLHIPMLNGGPDMLLHRLGTFKSHEKDEARVAEIFSHMMQPGNEQHTVLLNTSGAGKTRINFEGLCESWGVYLTSKVDTHGHGSHDLWHAIDAVQKDPKFRAHLPQVRWKTAHERNMDIARHRFNEVLYARLLIMNRFCFLAKQTNSNGALLEEHKKCWLLLQVKPSQLALRDIFSELSLKIRGIENSKSISARLKKVIAQIREQLSVTLDPDFRLFCVIDEAQVAAETCLNAFRKRPPKVTTQPSEIPPQVRPHLRSDKTAWHEEAEKDTRRPILREILTAWTHAALNPVRVVVTGTGLSAGFMGEIMTSAVVKDHKYRTLNDTGGFTDSTAQKAYMESLMPNRFKTTNEAKLLLRLACEWLRGRFRFTATFMRQLMIAQYQKPLQLFQQYIFAYTGSIRRLGVPQLRGFMPTGGILDDLSLLPPERIVKPGSMFRFDRLKQHPDLYEKIRALTSRFYMQSDGLDLNKETEMVAVEYGFARMASEIKSNVDSSQRPIRCVLDEPLAQLALEQWLGEQGLSLPKALALRARLGLHSATHGFNAWEEYFAFYLSTVFDGRTKLSRIFAFPAEIPQWAKNSARLVALYRVDEDGSPSEVAEIQSGVVRKNARPSVALGVGSKYTDAWLKHEVKPPILFPTTFMGPDIMFVLELTDPDKSRIWVAVQSKHTSSEKLRKKTLNDAIRSVTPSQYYQVKPKQASQKPTKKMENAIEKGKEDNEKVVKLLRELPNRLQDGAGDCSLLRVVASWGATGLRQQVTRHEKRLRTMRGNKTGATTDKTSPKAPMTKGTNSGAAEEAKQNHGPQTTTAKSKRKAKAAPVQPSEKLGERKKTIHGSSTKKNISHHEKAKKVAQTSAALETPKPRKHPLQFYNDPGHHPIAELDISFMQSKGFDLLGLIRDVESGAHEAAGFSDPEDGDDEDGEDAYVGFSHILPSVDEDVDMVESGEEDDEAEIETDPEEDNEDLISEDGSDVSMASG</sequence>
<keyword evidence="3" id="KW-1185">Reference proteome</keyword>